<keyword evidence="2" id="KW-1185">Reference proteome</keyword>
<protein>
    <submittedName>
        <fullName evidence="1">Uncharacterized protein</fullName>
    </submittedName>
</protein>
<dbReference type="AlphaFoldDB" id="A0A8X6PAA2"/>
<dbReference type="EMBL" id="BMAW01018803">
    <property type="protein sequence ID" value="GFT60229.1"/>
    <property type="molecule type" value="Genomic_DNA"/>
</dbReference>
<proteinExistence type="predicted"/>
<gene>
    <name evidence="1" type="ORF">NPIL_71571</name>
</gene>
<name>A0A8X6PAA2_NEPPI</name>
<reference evidence="1" key="1">
    <citation type="submission" date="2020-08" db="EMBL/GenBank/DDBJ databases">
        <title>Multicomponent nature underlies the extraordinary mechanical properties of spider dragline silk.</title>
        <authorList>
            <person name="Kono N."/>
            <person name="Nakamura H."/>
            <person name="Mori M."/>
            <person name="Yoshida Y."/>
            <person name="Ohtoshi R."/>
            <person name="Malay A.D."/>
            <person name="Moran D.A.P."/>
            <person name="Tomita M."/>
            <person name="Numata K."/>
            <person name="Arakawa K."/>
        </authorList>
    </citation>
    <scope>NUCLEOTIDE SEQUENCE</scope>
</reference>
<evidence type="ECO:0000313" key="2">
    <source>
        <dbReference type="Proteomes" id="UP000887013"/>
    </source>
</evidence>
<comment type="caution">
    <text evidence="1">The sequence shown here is derived from an EMBL/GenBank/DDBJ whole genome shotgun (WGS) entry which is preliminary data.</text>
</comment>
<evidence type="ECO:0000313" key="1">
    <source>
        <dbReference type="EMBL" id="GFT60229.1"/>
    </source>
</evidence>
<sequence length="131" mass="15267">MATIYENLIDQDMYSSDCSSSRASTPSIAEHPLSTCYQLKKVAQELRKYQDAIDYDKVFLKNMERQLNFENDPLYINRYESIKNMEATLKELQDSVNSIPMTNWSRNISKCMAKVSKFQELFPAVEKMEVT</sequence>
<organism evidence="1 2">
    <name type="scientific">Nephila pilipes</name>
    <name type="common">Giant wood spider</name>
    <name type="synonym">Nephila maculata</name>
    <dbReference type="NCBI Taxonomy" id="299642"/>
    <lineage>
        <taxon>Eukaryota</taxon>
        <taxon>Metazoa</taxon>
        <taxon>Ecdysozoa</taxon>
        <taxon>Arthropoda</taxon>
        <taxon>Chelicerata</taxon>
        <taxon>Arachnida</taxon>
        <taxon>Araneae</taxon>
        <taxon>Araneomorphae</taxon>
        <taxon>Entelegynae</taxon>
        <taxon>Araneoidea</taxon>
        <taxon>Nephilidae</taxon>
        <taxon>Nephila</taxon>
    </lineage>
</organism>
<accession>A0A8X6PAA2</accession>
<dbReference type="Proteomes" id="UP000887013">
    <property type="component" value="Unassembled WGS sequence"/>
</dbReference>